<dbReference type="InterPro" id="IPR013022">
    <property type="entry name" value="Xyl_isomerase-like_TIM-brl"/>
</dbReference>
<dbReference type="SUPFAM" id="SSF51658">
    <property type="entry name" value="Xylose isomerase-like"/>
    <property type="match status" value="1"/>
</dbReference>
<dbReference type="PANTHER" id="PTHR12110:SF53">
    <property type="entry name" value="BLR5974 PROTEIN"/>
    <property type="match status" value="1"/>
</dbReference>
<accession>A0A6N2VDX0</accession>
<dbReference type="RefSeq" id="WP_002577371.1">
    <property type="nucleotide sequence ID" value="NZ_BAABZS010000001.1"/>
</dbReference>
<dbReference type="PANTHER" id="PTHR12110">
    <property type="entry name" value="HYDROXYPYRUVATE ISOMERASE"/>
    <property type="match status" value="1"/>
</dbReference>
<evidence type="ECO:0000313" key="2">
    <source>
        <dbReference type="EMBL" id="VYT27723.1"/>
    </source>
</evidence>
<dbReference type="GeneID" id="23115734"/>
<dbReference type="AlphaFoldDB" id="A0A6N2VDX0"/>
<proteinExistence type="predicted"/>
<evidence type="ECO:0000259" key="1">
    <source>
        <dbReference type="Pfam" id="PF01261"/>
    </source>
</evidence>
<name>A0A6N2VDX0_9FIRM</name>
<sequence>MNRDNIVCGNYSYGLFSLDYFLDSMNRLNQTNIEFWGAGPHLYQDECSVSDVDAIVKKIRSHHLNVICYTPEQCMYPVNIASREKGIRDWSVNYLKRSLEIASQMEAPRTLITIGQGYRNESRDEAWARCRDSLLQLAEYAGKMGTTIMLEHLTKTTTNLCVTASQLKDMLQETGGPSLKAMVDVDMAARVGEGPREYLEAMGKDIQHVHFIDGMPGGHLALGDGILPLDQYVRDLEYFGYDQYLTLEILSDKYHENPEPAYAQSIGWFTARGFI</sequence>
<dbReference type="InterPro" id="IPR050312">
    <property type="entry name" value="IolE/XylAMocC-like"/>
</dbReference>
<organism evidence="2">
    <name type="scientific">Enterocloster bolteae</name>
    <dbReference type="NCBI Taxonomy" id="208479"/>
    <lineage>
        <taxon>Bacteria</taxon>
        <taxon>Bacillati</taxon>
        <taxon>Bacillota</taxon>
        <taxon>Clostridia</taxon>
        <taxon>Lachnospirales</taxon>
        <taxon>Lachnospiraceae</taxon>
        <taxon>Enterocloster</taxon>
    </lineage>
</organism>
<dbReference type="Pfam" id="PF01261">
    <property type="entry name" value="AP_endonuc_2"/>
    <property type="match status" value="1"/>
</dbReference>
<dbReference type="Gene3D" id="3.20.20.150">
    <property type="entry name" value="Divalent-metal-dependent TIM barrel enzymes"/>
    <property type="match status" value="1"/>
</dbReference>
<gene>
    <name evidence="2" type="ORF">CBLFYP116_02636</name>
</gene>
<protein>
    <submittedName>
        <fullName evidence="2">Fructoselysine 3-epimerase</fullName>
    </submittedName>
</protein>
<dbReference type="EMBL" id="CACRTF010000014">
    <property type="protein sequence ID" value="VYT27723.1"/>
    <property type="molecule type" value="Genomic_DNA"/>
</dbReference>
<feature type="domain" description="Xylose isomerase-like TIM barrel" evidence="1">
    <location>
        <begin position="33"/>
        <end position="270"/>
    </location>
</feature>
<dbReference type="InterPro" id="IPR036237">
    <property type="entry name" value="Xyl_isomerase-like_sf"/>
</dbReference>
<reference evidence="2" key="1">
    <citation type="submission" date="2019-11" db="EMBL/GenBank/DDBJ databases">
        <authorList>
            <person name="Feng L."/>
        </authorList>
    </citation>
    <scope>NUCLEOTIDE SEQUENCE</scope>
    <source>
        <strain evidence="2">CbolteaeLFYP116</strain>
    </source>
</reference>